<protein>
    <submittedName>
        <fullName evidence="2">Hypothetical_protein</fullName>
    </submittedName>
</protein>
<feature type="region of interest" description="Disordered" evidence="1">
    <location>
        <begin position="848"/>
        <end position="931"/>
    </location>
</feature>
<dbReference type="SUPFAM" id="SSF48452">
    <property type="entry name" value="TPR-like"/>
    <property type="match status" value="1"/>
</dbReference>
<feature type="compositionally biased region" description="Low complexity" evidence="1">
    <location>
        <begin position="869"/>
        <end position="881"/>
    </location>
</feature>
<accession>A0A3P3Z8L8</accession>
<dbReference type="Gene3D" id="1.25.40.10">
    <property type="entry name" value="Tetratricopeptide repeat domain"/>
    <property type="match status" value="1"/>
</dbReference>
<reference evidence="2 3" key="1">
    <citation type="submission" date="2018-09" db="EMBL/GenBank/DDBJ databases">
        <authorList>
            <person name="Peiro R."/>
            <person name="Begona"/>
            <person name="Cbmso G."/>
            <person name="Lopez M."/>
            <person name="Gonzalez S."/>
        </authorList>
    </citation>
    <scope>NUCLEOTIDE SEQUENCE [LARGE SCALE GENOMIC DNA]</scope>
</reference>
<dbReference type="EMBL" id="LS997624">
    <property type="protein sequence ID" value="SYZ66586.1"/>
    <property type="molecule type" value="Genomic_DNA"/>
</dbReference>
<feature type="compositionally biased region" description="Polar residues" evidence="1">
    <location>
        <begin position="67"/>
        <end position="82"/>
    </location>
</feature>
<evidence type="ECO:0000313" key="2">
    <source>
        <dbReference type="EMBL" id="SYZ66586.1"/>
    </source>
</evidence>
<proteinExistence type="predicted"/>
<evidence type="ECO:0000313" key="3">
    <source>
        <dbReference type="Proteomes" id="UP000319462"/>
    </source>
</evidence>
<evidence type="ECO:0000256" key="1">
    <source>
        <dbReference type="SAM" id="MobiDB-lite"/>
    </source>
</evidence>
<name>A0A3P3Z8L8_LEIBR</name>
<dbReference type="SMART" id="SM00028">
    <property type="entry name" value="TPR"/>
    <property type="match status" value="3"/>
</dbReference>
<organism evidence="2 3">
    <name type="scientific">Leishmania braziliensis MHOM/BR/75/M2904</name>
    <dbReference type="NCBI Taxonomy" id="420245"/>
    <lineage>
        <taxon>Eukaryota</taxon>
        <taxon>Discoba</taxon>
        <taxon>Euglenozoa</taxon>
        <taxon>Kinetoplastea</taxon>
        <taxon>Metakinetoplastina</taxon>
        <taxon>Trypanosomatida</taxon>
        <taxon>Trypanosomatidae</taxon>
        <taxon>Leishmaniinae</taxon>
        <taxon>Leishmania</taxon>
        <taxon>Leishmania braziliensis species complex</taxon>
    </lineage>
</organism>
<feature type="compositionally biased region" description="Basic and acidic residues" evidence="1">
    <location>
        <begin position="853"/>
        <end position="868"/>
    </location>
</feature>
<dbReference type="Proteomes" id="UP000319462">
    <property type="component" value="Chromosome 25"/>
</dbReference>
<sequence length="1948" mass="208644">MALPPPWSVLFGFPLRAPFLSRLCVVRRRQPHPAPSTQPAYNTDAAQHRAPRLHPLSNIAVPLSPRGHSTPSPARPHTSNGESMVHRTMITPTSALGACEPPVASGNSYRRPKAGAANARPRKQQQPPFRALPTLARMAPHSPAVSHPTPAAPPRLSSASMRGTPAAQRMPSTHYTIRHVADAMRIPHPPETAASTAPQASIGALLSSQAAQPKVPELPTYYVVGGAVVNPHLMVSPSVQEGIREVPSLSVVPDALLRPGIGPQLNNTHATAPAVATAGSEAYRSSVSPDRARVSRGVWSSFSGGAFHWSRGSTAPLTCAASSSVATATDGAVVTVEAIHTGRLHTESAPLLQQILGSTSTTTSLGLLRRLYGTTAEDVIEVAHTNPRNGTVEPPRLQYHLAQELLPELTGAEAQLKTLASARRRIDWDVNIPTADTLPPPTIAFTTASNGAPVTTLNSVRFRVDTSTLVMERDRTTELATAVGNGPLVTGVAVNSVGVRTRTAKSALTQEEENVGLDITREDRIGSSGLYCIHHLVGLRPGLGEQVGLVRVLEYKVVVSVKELFIVPPYINASTGDLFMELNTSRQGTAKLNITGVDCGSVDPATGTLQMSNNTLTCYLVLQHGTNASAIKADSDDTLVSALGVSGTQHMHVPSVAVRIARAITAGAAASVADSLQRSARDSSGAEAHAADNFSLSLAHFNQENSGPNPAAPSGVSAGCFSRAPSPAKDGVAAGTLNSVVAQGKQTPVNQPRRNSLDVQSVAARNAAAATAVAISAAYTSATQSSAMAAAAAAAGAAGPGLRAGNGVVGTKTNSQQDTQHYLFPATNPHELRYGCYTEATRLRRLQQRKRQQAFEKAEQETATERRCQQQQQRASATPSSGSPPHGAQANTAWSNDEGDKGLSGTGVADPNSRSRPTTPLGGKERKRRQPTVEVLELEHEFDTSGPVSALVINSWEPQWSNSVGGGSSGDRASEAILGKSGGLRDADAATNRELRSPPLPTTFFFMDTLQSPLSYMRLTGWQDRLMMLFREEDMDLLHSEQRTRFKREAFQELSDGMLAAMLANSYLWNGGVSSSSGKRASTHTRRGSSTAALRNFSGVADSIFCHCNSSNNPFPALANRGFATANGSSASGGVQLNASAEVTTEKTFSVLRRLILCLAVEEERASTQLYSDTVQLCSQFCHNALLKTTALTRGTREGLQQEAAAILSTGSPVSPWKMATSSGNPDGNTALSGKDLEVLRSLQEALELSMTVMLIIGAYGEAVEYALQRVHTLCLLEGDTDALVNAAQRDLAEAYFFYGDYATAATIAEDVVMLTRQLSDDSPDAYEVVEAELLCTLACVAAGRQERLRHYVDSLELNMLPMECSSDSAACAAQPLLQAQLRLVLVLAKTYLVRSGSIGATAGVLASTKTATTTGNDSIGRKSSTVSTTVSVSTGDVVTLLREAVRLLRGKGDLQEMEQSCFTVLPSQARPPIAVDRDGSDVTAKMVAAQKRLRWHLLYFAGAQLLQNDREQEGIEVMESTVKELVLGQHRHAERSQRANLAAVLWVGLMLAKSRMQPGHVTDIMPMLKEMSNRVVRIRGPLHPLAARSQLLYAYVAHCVTNSRQSVSLATRSLAALECGVGPQSYDRLMAHYIIGTMAEAQQRWRPAIEHLSAAYAIAQTNRLAEDDLLLMDTQFLGALMLCPSTAVLDLDTTTLCAHFEKRLQHLRERVGPHSERLVVPLWNAAELLYLLKDAESAIDYLQQATRLLDRRGVLLVSADVLKPADVVMLEQQEAVCSGAGKEDRGESCAAQAARARERGEHLVAQRNALIQTSFDTVSQSLQLATTLFMWAAMLESQGRMTEAREKYGQSLALYEASHLGNNSLAAVHIMEALSKLLYTAGACGDALMWARKAEELLHRHYPREWALEHAAAQKIVDATEHRLLVEEGTYVVQSGLPTHSEFVELL</sequence>
<dbReference type="InterPro" id="IPR019734">
    <property type="entry name" value="TPR_rpt"/>
</dbReference>
<feature type="region of interest" description="Disordered" evidence="1">
    <location>
        <begin position="58"/>
        <end position="171"/>
    </location>
</feature>
<dbReference type="InterPro" id="IPR011990">
    <property type="entry name" value="TPR-like_helical_dom_sf"/>
</dbReference>
<gene>
    <name evidence="2" type="ORF">LBRM2904_25.1780</name>
</gene>